<keyword evidence="2" id="KW-1185">Reference proteome</keyword>
<accession>A0A8B9A0K3</accession>
<dbReference type="PANTHER" id="PTHR34952">
    <property type="entry name" value="OS05G0113500 PROTEIN"/>
    <property type="match status" value="1"/>
</dbReference>
<gene>
    <name evidence="3 4" type="primary">LOC103710838</name>
</gene>
<dbReference type="Proteomes" id="UP000228380">
    <property type="component" value="Chromosome 3"/>
</dbReference>
<feature type="compositionally biased region" description="Basic residues" evidence="1">
    <location>
        <begin position="217"/>
        <end position="241"/>
    </location>
</feature>
<dbReference type="PANTHER" id="PTHR34952:SF2">
    <property type="entry name" value="OS05G0113500 PROTEIN"/>
    <property type="match status" value="1"/>
</dbReference>
<proteinExistence type="predicted"/>
<sequence length="319" mass="34563">MDSSTPCTSVVAGNIGCETYAYSLSCEKSHVEHKECKCCNLKETAKITHQVILDISSVSEEDHSVVQEAAFAPSAFLHVTNLDGGISGLNATSDQDEAFDSKEIKTCQESCHSVSFDANKHKSLSKCATFPFTSDLPLDTLSIKETNEESSIQVQGLRSSTFASSAYARSMSLPSSLNLVSAMKGRRAQNGISPTTRLHVKWAPEVYDPPATSMSHTLKKSHQQRPKAKKKNHKNKHKGKPSRGSGTERKHANRSSTSPVSEPSDRRLPAAGDRSLLGGYRKTNAEVLEYAASTRESKCGSSFLREAIAEVHLSTAEAS</sequence>
<organism evidence="2 3">
    <name type="scientific">Phoenix dactylifera</name>
    <name type="common">Date palm</name>
    <dbReference type="NCBI Taxonomy" id="42345"/>
    <lineage>
        <taxon>Eukaryota</taxon>
        <taxon>Viridiplantae</taxon>
        <taxon>Streptophyta</taxon>
        <taxon>Embryophyta</taxon>
        <taxon>Tracheophyta</taxon>
        <taxon>Spermatophyta</taxon>
        <taxon>Magnoliopsida</taxon>
        <taxon>Liliopsida</taxon>
        <taxon>Arecaceae</taxon>
        <taxon>Coryphoideae</taxon>
        <taxon>Phoeniceae</taxon>
        <taxon>Phoenix</taxon>
    </lineage>
</organism>
<dbReference type="KEGG" id="pda:103710838"/>
<evidence type="ECO:0000313" key="3">
    <source>
        <dbReference type="RefSeq" id="XP_038980120.1"/>
    </source>
</evidence>
<dbReference type="RefSeq" id="XP_038980121.1">
    <property type="nucleotide sequence ID" value="XM_039124193.1"/>
</dbReference>
<reference evidence="3 4" key="2">
    <citation type="submission" date="2025-04" db="UniProtKB">
        <authorList>
            <consortium name="RefSeq"/>
        </authorList>
    </citation>
    <scope>IDENTIFICATION</scope>
    <source>
        <tissue evidence="3 4">Young leaves</tissue>
    </source>
</reference>
<protein>
    <submittedName>
        <fullName evidence="3 4">Uncharacterized protein LOC103710838</fullName>
    </submittedName>
</protein>
<dbReference type="GeneID" id="103710838"/>
<evidence type="ECO:0000256" key="1">
    <source>
        <dbReference type="SAM" id="MobiDB-lite"/>
    </source>
</evidence>
<dbReference type="RefSeq" id="XP_038980120.1">
    <property type="nucleotide sequence ID" value="XM_039124192.1"/>
</dbReference>
<reference evidence="2" key="1">
    <citation type="journal article" date="2019" name="Nat. Commun.">
        <title>Genome-wide association mapping of date palm fruit traits.</title>
        <authorList>
            <person name="Hazzouri K.M."/>
            <person name="Gros-Balthazard M."/>
            <person name="Flowers J.M."/>
            <person name="Copetti D."/>
            <person name="Lemansour A."/>
            <person name="Lebrun M."/>
            <person name="Masmoudi K."/>
            <person name="Ferrand S."/>
            <person name="Dhar M.I."/>
            <person name="Fresquez Z.A."/>
            <person name="Rosas U."/>
            <person name="Zhang J."/>
            <person name="Talag J."/>
            <person name="Lee S."/>
            <person name="Kudrna D."/>
            <person name="Powell R.F."/>
            <person name="Leitch I.J."/>
            <person name="Krueger R.R."/>
            <person name="Wing R.A."/>
            <person name="Amiri K.M.A."/>
            <person name="Purugganan M.D."/>
        </authorList>
    </citation>
    <scope>NUCLEOTIDE SEQUENCE [LARGE SCALE GENOMIC DNA]</scope>
    <source>
        <strain evidence="2">cv. Khalas</strain>
    </source>
</reference>
<evidence type="ECO:0000313" key="4">
    <source>
        <dbReference type="RefSeq" id="XP_038980121.1"/>
    </source>
</evidence>
<evidence type="ECO:0000313" key="2">
    <source>
        <dbReference type="Proteomes" id="UP000228380"/>
    </source>
</evidence>
<dbReference type="OrthoDB" id="2016966at2759"/>
<feature type="region of interest" description="Disordered" evidence="1">
    <location>
        <begin position="211"/>
        <end position="282"/>
    </location>
</feature>
<name>A0A8B9A0K3_PHODC</name>
<dbReference type="AlphaFoldDB" id="A0A8B9A0K3"/>